<dbReference type="EMBL" id="JAKOGI010000189">
    <property type="protein sequence ID" value="KAJ8440473.1"/>
    <property type="molecule type" value="Genomic_DNA"/>
</dbReference>
<dbReference type="AlphaFoldDB" id="A0A9Q1QFI4"/>
<feature type="compositionally biased region" description="Basic residues" evidence="1">
    <location>
        <begin position="35"/>
        <end position="46"/>
    </location>
</feature>
<proteinExistence type="predicted"/>
<evidence type="ECO:0000313" key="3">
    <source>
        <dbReference type="Proteomes" id="UP001153076"/>
    </source>
</evidence>
<name>A0A9Q1QFI4_9CARY</name>
<dbReference type="Proteomes" id="UP001153076">
    <property type="component" value="Unassembled WGS sequence"/>
</dbReference>
<feature type="region of interest" description="Disordered" evidence="1">
    <location>
        <begin position="160"/>
        <end position="182"/>
    </location>
</feature>
<evidence type="ECO:0000256" key="1">
    <source>
        <dbReference type="SAM" id="MobiDB-lite"/>
    </source>
</evidence>
<sequence>MSQSTEYTDPPEPEPPSKKQREQHHKDSLQPTTKRAPKTTVKKKVQFSHNEVEEPSTDKAGGDDNVRYCSTPDDPYYCSLEFLEQVDKLESMAIERMEQRTRMGCSPSSFNLGILPEREACATPLGDITPASFQPQMGVYTDPTGSVTASCSEQQLQQANENAINVQNTPEKGKELENPVGK</sequence>
<comment type="caution">
    <text evidence="2">The sequence shown here is derived from an EMBL/GenBank/DDBJ whole genome shotgun (WGS) entry which is preliminary data.</text>
</comment>
<feature type="compositionally biased region" description="Basic and acidic residues" evidence="1">
    <location>
        <begin position="171"/>
        <end position="182"/>
    </location>
</feature>
<feature type="region of interest" description="Disordered" evidence="1">
    <location>
        <begin position="1"/>
        <end position="67"/>
    </location>
</feature>
<protein>
    <submittedName>
        <fullName evidence="2">Uncharacterized protein</fullName>
    </submittedName>
</protein>
<organism evidence="2 3">
    <name type="scientific">Carnegiea gigantea</name>
    <dbReference type="NCBI Taxonomy" id="171969"/>
    <lineage>
        <taxon>Eukaryota</taxon>
        <taxon>Viridiplantae</taxon>
        <taxon>Streptophyta</taxon>
        <taxon>Embryophyta</taxon>
        <taxon>Tracheophyta</taxon>
        <taxon>Spermatophyta</taxon>
        <taxon>Magnoliopsida</taxon>
        <taxon>eudicotyledons</taxon>
        <taxon>Gunneridae</taxon>
        <taxon>Pentapetalae</taxon>
        <taxon>Caryophyllales</taxon>
        <taxon>Cactineae</taxon>
        <taxon>Cactaceae</taxon>
        <taxon>Cactoideae</taxon>
        <taxon>Echinocereeae</taxon>
        <taxon>Carnegiea</taxon>
    </lineage>
</organism>
<reference evidence="2" key="1">
    <citation type="submission" date="2022-04" db="EMBL/GenBank/DDBJ databases">
        <title>Carnegiea gigantea Genome sequencing and assembly v2.</title>
        <authorList>
            <person name="Copetti D."/>
            <person name="Sanderson M.J."/>
            <person name="Burquez A."/>
            <person name="Wojciechowski M.F."/>
        </authorList>
    </citation>
    <scope>NUCLEOTIDE SEQUENCE</scope>
    <source>
        <strain evidence="2">SGP5-SGP5p</strain>
        <tissue evidence="2">Aerial part</tissue>
    </source>
</reference>
<feature type="compositionally biased region" description="Basic and acidic residues" evidence="1">
    <location>
        <begin position="15"/>
        <end position="28"/>
    </location>
</feature>
<accession>A0A9Q1QFI4</accession>
<gene>
    <name evidence="2" type="ORF">Cgig2_013632</name>
</gene>
<evidence type="ECO:0000313" key="2">
    <source>
        <dbReference type="EMBL" id="KAJ8440473.1"/>
    </source>
</evidence>
<keyword evidence="3" id="KW-1185">Reference proteome</keyword>
<feature type="compositionally biased region" description="Basic and acidic residues" evidence="1">
    <location>
        <begin position="50"/>
        <end position="66"/>
    </location>
</feature>
<feature type="compositionally biased region" description="Polar residues" evidence="1">
    <location>
        <begin position="160"/>
        <end position="170"/>
    </location>
</feature>